<dbReference type="FunCoup" id="A0A6P7ZNB7">
    <property type="interactions" value="29"/>
</dbReference>
<proteinExistence type="inferred from homology"/>
<keyword evidence="9 15" id="KW-0547">Nucleotide-binding</keyword>
<evidence type="ECO:0000256" key="12">
    <source>
        <dbReference type="ARBA" id="ARBA00022840"/>
    </source>
</evidence>
<dbReference type="GO" id="GO:0046872">
    <property type="term" value="F:metal ion binding"/>
    <property type="evidence" value="ECO:0007669"/>
    <property type="project" value="UniProtKB-KW"/>
</dbReference>
<dbReference type="Proteomes" id="UP000515156">
    <property type="component" value="Chromosome 11"/>
</dbReference>
<dbReference type="Gene3D" id="1.10.510.10">
    <property type="entry name" value="Transferase(Phosphotransferase) domain 1"/>
    <property type="match status" value="1"/>
</dbReference>
<evidence type="ECO:0000256" key="9">
    <source>
        <dbReference type="ARBA" id="ARBA00022741"/>
    </source>
</evidence>
<dbReference type="GO" id="GO:0000226">
    <property type="term" value="P:microtubule cytoskeleton organization"/>
    <property type="evidence" value="ECO:0007669"/>
    <property type="project" value="TreeGrafter"/>
</dbReference>
<dbReference type="InParanoid" id="A0A6P7ZNB7"/>
<protein>
    <recommendedName>
        <fullName evidence="3">non-specific serine/threonine protein kinase</fullName>
        <ecNumber evidence="3">2.7.11.1</ecNumber>
    </recommendedName>
</protein>
<evidence type="ECO:0000256" key="4">
    <source>
        <dbReference type="ARBA" id="ARBA00022473"/>
    </source>
</evidence>
<dbReference type="CTD" id="81629"/>
<dbReference type="InterPro" id="IPR000719">
    <property type="entry name" value="Prot_kinase_dom"/>
</dbReference>
<keyword evidence="7" id="KW-0808">Transferase</keyword>
<evidence type="ECO:0000256" key="14">
    <source>
        <dbReference type="ARBA" id="ARBA00022871"/>
    </source>
</evidence>
<gene>
    <name evidence="18" type="primary">TSSK3</name>
</gene>
<dbReference type="SMART" id="SM00220">
    <property type="entry name" value="S_TKc"/>
    <property type="match status" value="1"/>
</dbReference>
<keyword evidence="6" id="KW-0597">Phosphoprotein</keyword>
<sequence length="270" mass="30694">MDNFLLANGYQLGKTIGEGTYSKVKEAFCTKHQRKVAIKIIDKMEGPEEFIQRFLPRELQIVRRLKHKNIIQVYETLESDDGKIYLVMELAEGGDIFDCVLQSGPLSESRARMLFYQLVEAVRYCHSHGVAHRDLKCENALLHKDTYLKLTDFGFATLLPLSYTELSRTFCGSTAYAAPEVLQGVPYDSKKGDVWSLGVVLYVMLCASQPFDDTDIPKMLWQQQKGVSIPRHLGLSSQCQDLIRTLLEPDMILRPSIEDVSCHPWFTAPL</sequence>
<dbReference type="InterPro" id="IPR017441">
    <property type="entry name" value="Protein_kinase_ATP_BS"/>
</dbReference>
<dbReference type="Pfam" id="PF00069">
    <property type="entry name" value="Pkinase"/>
    <property type="match status" value="1"/>
</dbReference>
<dbReference type="AlphaFoldDB" id="A0A6P7ZNB7"/>
<dbReference type="GO" id="GO:0005524">
    <property type="term" value="F:ATP binding"/>
    <property type="evidence" value="ECO:0007669"/>
    <property type="project" value="UniProtKB-UniRule"/>
</dbReference>
<keyword evidence="17" id="KW-1185">Reference proteome</keyword>
<evidence type="ECO:0000256" key="8">
    <source>
        <dbReference type="ARBA" id="ARBA00022723"/>
    </source>
</evidence>
<dbReference type="GO" id="GO:0007283">
    <property type="term" value="P:spermatogenesis"/>
    <property type="evidence" value="ECO:0007669"/>
    <property type="project" value="UniProtKB-KW"/>
</dbReference>
<dbReference type="PROSITE" id="PS00107">
    <property type="entry name" value="PROTEIN_KINASE_ATP"/>
    <property type="match status" value="1"/>
</dbReference>
<dbReference type="SUPFAM" id="SSF56112">
    <property type="entry name" value="Protein kinase-like (PK-like)"/>
    <property type="match status" value="1"/>
</dbReference>
<keyword evidence="8" id="KW-0479">Metal-binding</keyword>
<dbReference type="PANTHER" id="PTHR24346">
    <property type="entry name" value="MAP/MICROTUBULE AFFINITY-REGULATING KINASE"/>
    <property type="match status" value="1"/>
</dbReference>
<evidence type="ECO:0000256" key="6">
    <source>
        <dbReference type="ARBA" id="ARBA00022553"/>
    </source>
</evidence>
<keyword evidence="10 18" id="KW-0418">Kinase</keyword>
<feature type="domain" description="Protein kinase" evidence="16">
    <location>
        <begin position="10"/>
        <end position="266"/>
    </location>
</feature>
<keyword evidence="13" id="KW-0460">Magnesium</keyword>
<comment type="cofactor">
    <cofactor evidence="1">
        <name>Mg(2+)</name>
        <dbReference type="ChEBI" id="CHEBI:18420"/>
    </cofactor>
</comment>
<feature type="binding site" evidence="15">
    <location>
        <position position="39"/>
    </location>
    <ligand>
        <name>ATP</name>
        <dbReference type="ChEBI" id="CHEBI:30616"/>
    </ligand>
</feature>
<keyword evidence="4" id="KW-0217">Developmental protein</keyword>
<dbReference type="PIRSF" id="PIRSF000654">
    <property type="entry name" value="Integrin-linked_kinase"/>
    <property type="match status" value="1"/>
</dbReference>
<keyword evidence="12 15" id="KW-0067">ATP-binding</keyword>
<dbReference type="RefSeq" id="XP_030075515.1">
    <property type="nucleotide sequence ID" value="XM_030219655.1"/>
</dbReference>
<keyword evidence="11" id="KW-0221">Differentiation</keyword>
<evidence type="ECO:0000256" key="11">
    <source>
        <dbReference type="ARBA" id="ARBA00022782"/>
    </source>
</evidence>
<dbReference type="GeneID" id="115480762"/>
<dbReference type="GO" id="GO:0005737">
    <property type="term" value="C:cytoplasm"/>
    <property type="evidence" value="ECO:0007669"/>
    <property type="project" value="TreeGrafter"/>
</dbReference>
<evidence type="ECO:0000313" key="17">
    <source>
        <dbReference type="Proteomes" id="UP000515156"/>
    </source>
</evidence>
<name>A0A6P7ZNB7_9AMPH</name>
<evidence type="ECO:0000256" key="7">
    <source>
        <dbReference type="ARBA" id="ARBA00022679"/>
    </source>
</evidence>
<dbReference type="PROSITE" id="PS50011">
    <property type="entry name" value="PROTEIN_KINASE_DOM"/>
    <property type="match status" value="1"/>
</dbReference>
<evidence type="ECO:0000313" key="18">
    <source>
        <dbReference type="RefSeq" id="XP_030075515.1"/>
    </source>
</evidence>
<keyword evidence="14" id="KW-0744">Spermatogenesis</keyword>
<evidence type="ECO:0000256" key="3">
    <source>
        <dbReference type="ARBA" id="ARBA00012513"/>
    </source>
</evidence>
<dbReference type="OrthoDB" id="541276at2759"/>
<dbReference type="GO" id="GO:0030154">
    <property type="term" value="P:cell differentiation"/>
    <property type="evidence" value="ECO:0007669"/>
    <property type="project" value="UniProtKB-KW"/>
</dbReference>
<evidence type="ECO:0000256" key="13">
    <source>
        <dbReference type="ARBA" id="ARBA00022842"/>
    </source>
</evidence>
<dbReference type="GO" id="GO:0035556">
    <property type="term" value="P:intracellular signal transduction"/>
    <property type="evidence" value="ECO:0007669"/>
    <property type="project" value="TreeGrafter"/>
</dbReference>
<evidence type="ECO:0000259" key="16">
    <source>
        <dbReference type="PROSITE" id="PS50011"/>
    </source>
</evidence>
<keyword evidence="5" id="KW-0723">Serine/threonine-protein kinase</keyword>
<reference evidence="18" key="2">
    <citation type="submission" date="2025-08" db="UniProtKB">
        <authorList>
            <consortium name="RefSeq"/>
        </authorList>
    </citation>
    <scope>IDENTIFICATION</scope>
</reference>
<dbReference type="InterPro" id="IPR011009">
    <property type="entry name" value="Kinase-like_dom_sf"/>
</dbReference>
<evidence type="ECO:0000256" key="5">
    <source>
        <dbReference type="ARBA" id="ARBA00022527"/>
    </source>
</evidence>
<dbReference type="PANTHER" id="PTHR24346:SF102">
    <property type="entry name" value="TESTIS-SPECIFIC SERINE_THREONINE-PROTEIN KINASE 1"/>
    <property type="match status" value="1"/>
</dbReference>
<evidence type="ECO:0000256" key="1">
    <source>
        <dbReference type="ARBA" id="ARBA00001946"/>
    </source>
</evidence>
<dbReference type="FunFam" id="1.10.510.10:FF:000658">
    <property type="entry name" value="Protein CBG12184"/>
    <property type="match status" value="1"/>
</dbReference>
<reference evidence="17" key="1">
    <citation type="submission" date="2024-06" db="UniProtKB">
        <authorList>
            <consortium name="RefSeq"/>
        </authorList>
    </citation>
    <scope>NUCLEOTIDE SEQUENCE [LARGE SCALE GENOMIC DNA]</scope>
</reference>
<evidence type="ECO:0000256" key="2">
    <source>
        <dbReference type="ARBA" id="ARBA00006692"/>
    </source>
</evidence>
<dbReference type="EC" id="2.7.11.1" evidence="3"/>
<dbReference type="KEGG" id="muo:115480762"/>
<evidence type="ECO:0000256" key="10">
    <source>
        <dbReference type="ARBA" id="ARBA00022777"/>
    </source>
</evidence>
<dbReference type="FunFam" id="3.30.200.20:FF:000042">
    <property type="entry name" value="Aurora kinase A"/>
    <property type="match status" value="1"/>
</dbReference>
<organism evidence="17 18">
    <name type="scientific">Microcaecilia unicolor</name>
    <dbReference type="NCBI Taxonomy" id="1415580"/>
    <lineage>
        <taxon>Eukaryota</taxon>
        <taxon>Metazoa</taxon>
        <taxon>Chordata</taxon>
        <taxon>Craniata</taxon>
        <taxon>Vertebrata</taxon>
        <taxon>Euteleostomi</taxon>
        <taxon>Amphibia</taxon>
        <taxon>Gymnophiona</taxon>
        <taxon>Siphonopidae</taxon>
        <taxon>Microcaecilia</taxon>
    </lineage>
</organism>
<comment type="similarity">
    <text evidence="2">Belongs to the protein kinase superfamily. CAMK Ser/Thr protein kinase family.</text>
</comment>
<accession>A0A6P7ZNB7</accession>
<dbReference type="GO" id="GO:0050321">
    <property type="term" value="F:tau-protein kinase activity"/>
    <property type="evidence" value="ECO:0007669"/>
    <property type="project" value="TreeGrafter"/>
</dbReference>
<evidence type="ECO:0000256" key="15">
    <source>
        <dbReference type="PROSITE-ProRule" id="PRU10141"/>
    </source>
</evidence>